<keyword evidence="8" id="KW-0132">Cell division</keyword>
<evidence type="ECO:0000256" key="5">
    <source>
        <dbReference type="ARBA" id="ARBA00023136"/>
    </source>
</evidence>
<feature type="transmembrane region" description="Helical" evidence="7">
    <location>
        <begin position="335"/>
        <end position="357"/>
    </location>
</feature>
<keyword evidence="3" id="KW-0133">Cell shape</keyword>
<name>A0A1H6J126_9ACTN</name>
<evidence type="ECO:0000256" key="1">
    <source>
        <dbReference type="ARBA" id="ARBA00004141"/>
    </source>
</evidence>
<keyword evidence="9" id="KW-1185">Reference proteome</keyword>
<feature type="compositionally biased region" description="Basic and acidic residues" evidence="6">
    <location>
        <begin position="536"/>
        <end position="547"/>
    </location>
</feature>
<sequence length="564" mass="61095">MGAPVSRIGRRRRAESRPQERTLFGTPARFMVPRLVFIGAVAALVGFGLLMIFSSSSITALTTAEGGYDPAHYLQRQAVFVIVGLGLASIAALVDYRSIVGRGLPFLMLGSIFLLLLVFLPSAGQDAYGATRWISVGGFSLQPSEFAKATVVIAGAVLITQYSRDRFADAGRARMVGGLGLVVPFVLILLQPDKGTVMICVATLLAMCLLGGVPAKFIIGLLFAGIAGFLFISLKDDYSRQRIVTLFNPWADRYNTGYQLIQGFYAFGSGGLFGVGIGMSKQKYGFLPMAYNDFIFAVIGEECGLVGTLGMICAFMVLLWAGFRIARYAPDLTGTLVAAGCTTMLIVQMLLNVSGVLGVFPLSGKPIPFISYGGSSVIASLLLAGLVVNVSLRSTLPDTEHDARRRSFALRQGQDDYDCDGATPDERSDGFSHAGRPTPRSARGHSLLQASFEAPRRSFTVLGGGREGHADSVERRERPGRREAYREGMAARGTERANSPEALRREREERARSKGARYTTDRNGRRRIDLGPSAGDRLRKDDSRPEVRGTNYDLGDRRSGRRGR</sequence>
<evidence type="ECO:0000256" key="3">
    <source>
        <dbReference type="ARBA" id="ARBA00022960"/>
    </source>
</evidence>
<feature type="transmembrane region" description="Helical" evidence="7">
    <location>
        <begin position="369"/>
        <end position="392"/>
    </location>
</feature>
<evidence type="ECO:0000313" key="9">
    <source>
        <dbReference type="Proteomes" id="UP000199135"/>
    </source>
</evidence>
<keyword evidence="2 7" id="KW-0812">Transmembrane</keyword>
<comment type="subcellular location">
    <subcellularLocation>
        <location evidence="1">Membrane</location>
        <topology evidence="1">Multi-pass membrane protein</topology>
    </subcellularLocation>
</comment>
<accession>A0A1H6J126</accession>
<dbReference type="GO" id="GO:0051301">
    <property type="term" value="P:cell division"/>
    <property type="evidence" value="ECO:0007669"/>
    <property type="project" value="UniProtKB-KW"/>
</dbReference>
<feature type="transmembrane region" description="Helical" evidence="7">
    <location>
        <begin position="263"/>
        <end position="282"/>
    </location>
</feature>
<dbReference type="RefSeq" id="WP_078686699.1">
    <property type="nucleotide sequence ID" value="NZ_FNWT01000005.1"/>
</dbReference>
<evidence type="ECO:0000256" key="6">
    <source>
        <dbReference type="SAM" id="MobiDB-lite"/>
    </source>
</evidence>
<dbReference type="InterPro" id="IPR001182">
    <property type="entry name" value="FtsW/RodA"/>
</dbReference>
<comment type="caution">
    <text evidence="8">The sequence shown here is derived from an EMBL/GenBank/DDBJ whole genome shotgun (WGS) entry which is preliminary data.</text>
</comment>
<evidence type="ECO:0000256" key="7">
    <source>
        <dbReference type="SAM" id="Phobius"/>
    </source>
</evidence>
<keyword evidence="5 7" id="KW-0472">Membrane</keyword>
<organism evidence="8 9">
    <name type="scientific">Parafannyhessea umbonata</name>
    <dbReference type="NCBI Taxonomy" id="604330"/>
    <lineage>
        <taxon>Bacteria</taxon>
        <taxon>Bacillati</taxon>
        <taxon>Actinomycetota</taxon>
        <taxon>Coriobacteriia</taxon>
        <taxon>Coriobacteriales</taxon>
        <taxon>Atopobiaceae</taxon>
        <taxon>Parafannyhessea</taxon>
    </lineage>
</organism>
<feature type="transmembrane region" description="Helical" evidence="7">
    <location>
        <begin position="175"/>
        <end position="192"/>
    </location>
</feature>
<dbReference type="EMBL" id="FNWT01000005">
    <property type="protein sequence ID" value="SEH53814.1"/>
    <property type="molecule type" value="Genomic_DNA"/>
</dbReference>
<proteinExistence type="predicted"/>
<dbReference type="PANTHER" id="PTHR30474:SF14">
    <property type="entry name" value="CELL CYCLE PROTEIN"/>
    <property type="match status" value="1"/>
</dbReference>
<evidence type="ECO:0000256" key="2">
    <source>
        <dbReference type="ARBA" id="ARBA00022692"/>
    </source>
</evidence>
<feature type="compositionally biased region" description="Basic and acidic residues" evidence="6">
    <location>
        <begin position="466"/>
        <end position="486"/>
    </location>
</feature>
<feature type="transmembrane region" description="Helical" evidence="7">
    <location>
        <begin position="294"/>
        <end position="323"/>
    </location>
</feature>
<dbReference type="Pfam" id="PF01098">
    <property type="entry name" value="FTSW_RODA_SPOVE"/>
    <property type="match status" value="1"/>
</dbReference>
<feature type="transmembrane region" description="Helical" evidence="7">
    <location>
        <begin position="106"/>
        <end position="124"/>
    </location>
</feature>
<feature type="region of interest" description="Disordered" evidence="6">
    <location>
        <begin position="414"/>
        <end position="443"/>
    </location>
</feature>
<feature type="transmembrane region" description="Helical" evidence="7">
    <location>
        <begin position="73"/>
        <end position="94"/>
    </location>
</feature>
<feature type="region of interest" description="Disordered" evidence="6">
    <location>
        <begin position="458"/>
        <end position="564"/>
    </location>
</feature>
<dbReference type="Proteomes" id="UP000199135">
    <property type="component" value="Unassembled WGS sequence"/>
</dbReference>
<keyword evidence="8" id="KW-0131">Cell cycle</keyword>
<feature type="transmembrane region" description="Helical" evidence="7">
    <location>
        <begin position="146"/>
        <end position="163"/>
    </location>
</feature>
<evidence type="ECO:0000313" key="8">
    <source>
        <dbReference type="EMBL" id="SEH53814.1"/>
    </source>
</evidence>
<feature type="compositionally biased region" description="Basic and acidic residues" evidence="6">
    <location>
        <begin position="519"/>
        <end position="529"/>
    </location>
</feature>
<feature type="transmembrane region" description="Helical" evidence="7">
    <location>
        <begin position="35"/>
        <end position="53"/>
    </location>
</feature>
<gene>
    <name evidence="8" type="ORF">SAMN05216447_10513</name>
</gene>
<keyword evidence="4 7" id="KW-1133">Transmembrane helix</keyword>
<feature type="transmembrane region" description="Helical" evidence="7">
    <location>
        <begin position="204"/>
        <end position="232"/>
    </location>
</feature>
<feature type="compositionally biased region" description="Basic and acidic residues" evidence="6">
    <location>
        <begin position="502"/>
        <end position="512"/>
    </location>
</feature>
<evidence type="ECO:0000256" key="4">
    <source>
        <dbReference type="ARBA" id="ARBA00022989"/>
    </source>
</evidence>
<reference evidence="8 9" key="1">
    <citation type="submission" date="2016-10" db="EMBL/GenBank/DDBJ databases">
        <authorList>
            <person name="Varghese N."/>
            <person name="Submissions S."/>
        </authorList>
    </citation>
    <scope>NUCLEOTIDE SEQUENCE [LARGE SCALE GENOMIC DNA]</scope>
    <source>
        <strain evidence="8 9">WCP15</strain>
    </source>
</reference>
<dbReference type="PANTHER" id="PTHR30474">
    <property type="entry name" value="CELL CYCLE PROTEIN"/>
    <property type="match status" value="1"/>
</dbReference>
<protein>
    <submittedName>
        <fullName evidence="8">Cell division protein FtsW</fullName>
    </submittedName>
</protein>